<reference evidence="3" key="1">
    <citation type="journal article" date="2021" name="Nat. Commun.">
        <title>Genetic determinants of endophytism in the Arabidopsis root mycobiome.</title>
        <authorList>
            <person name="Mesny F."/>
            <person name="Miyauchi S."/>
            <person name="Thiergart T."/>
            <person name="Pickel B."/>
            <person name="Atanasova L."/>
            <person name="Karlsson M."/>
            <person name="Huettel B."/>
            <person name="Barry K.W."/>
            <person name="Haridas S."/>
            <person name="Chen C."/>
            <person name="Bauer D."/>
            <person name="Andreopoulos W."/>
            <person name="Pangilinan J."/>
            <person name="LaButti K."/>
            <person name="Riley R."/>
            <person name="Lipzen A."/>
            <person name="Clum A."/>
            <person name="Drula E."/>
            <person name="Henrissat B."/>
            <person name="Kohler A."/>
            <person name="Grigoriev I.V."/>
            <person name="Martin F.M."/>
            <person name="Hacquard S."/>
        </authorList>
    </citation>
    <scope>NUCLEOTIDE SEQUENCE</scope>
    <source>
        <strain evidence="3">MPI-SDFR-AT-0073</strain>
    </source>
</reference>
<dbReference type="PANTHER" id="PTHR13593">
    <property type="match status" value="1"/>
</dbReference>
<dbReference type="Pfam" id="PF26146">
    <property type="entry name" value="PI-PLC_X"/>
    <property type="match status" value="1"/>
</dbReference>
<dbReference type="Gene3D" id="3.20.20.190">
    <property type="entry name" value="Phosphatidylinositol (PI) phosphodiesterase"/>
    <property type="match status" value="1"/>
</dbReference>
<dbReference type="Proteomes" id="UP000758603">
    <property type="component" value="Unassembled WGS sequence"/>
</dbReference>
<accession>A0A9P9A2U6</accession>
<protein>
    <submittedName>
        <fullName evidence="3">PLC-like phosphodiesterase</fullName>
    </submittedName>
</protein>
<dbReference type="EMBL" id="JAGPXC010000001">
    <property type="protein sequence ID" value="KAH6661111.1"/>
    <property type="molecule type" value="Genomic_DNA"/>
</dbReference>
<dbReference type="GO" id="GO:0008081">
    <property type="term" value="F:phosphoric diester hydrolase activity"/>
    <property type="evidence" value="ECO:0007669"/>
    <property type="project" value="InterPro"/>
</dbReference>
<name>A0A9P9A2U6_9PEZI</name>
<dbReference type="GeneID" id="70138305"/>
<dbReference type="PANTHER" id="PTHR13593:SF80">
    <property type="entry name" value="PLC-LIKE PHOSPHODIESTERASE"/>
    <property type="match status" value="1"/>
</dbReference>
<feature type="compositionally biased region" description="Low complexity" evidence="1">
    <location>
        <begin position="381"/>
        <end position="400"/>
    </location>
</feature>
<comment type="caution">
    <text evidence="3">The sequence shown here is derived from an EMBL/GenBank/DDBJ whole genome shotgun (WGS) entry which is preliminary data.</text>
</comment>
<sequence>MFPSLSKILTVASALSITAYASPQGWSGSSDASQGGSGGSSSSWGGDSGSSSGSSGNEGSGSSVVAAATTTTAASSWAASSSTASSTVATASSLASGTACNNSPDLCSRTYDNVTHMGAHDSSFLRDDSTDNSVAGNQYLNATYALNNGLRLLQVQVHDLNDTIEMCHTTCDLLDAGSLESWLTVIKEWMDNNVDDVVTLLIVNSDGFNGSDFGAAFESSGIDKYGYTPTSTSSWPTLSEMISADTRLVTFIASYTADTTYSYLLNEWDYVFETAYEVTSLSGFNCTLDRPSTYSDYSSAISAGMLPLMNHFAYTVVLSYEIPDATDIDTTNSDSTSTTGALGLHAKTCNSEWGQKPTFVLVDFFNKGPAIDTADNMNGITATGRSNSSSTASSADSSTSSGAGSKFQNSSFGLGALLATLAGTALLL</sequence>
<dbReference type="SUPFAM" id="SSF51695">
    <property type="entry name" value="PLC-like phosphodiesterases"/>
    <property type="match status" value="1"/>
</dbReference>
<feature type="signal peptide" evidence="2">
    <location>
        <begin position="1"/>
        <end position="21"/>
    </location>
</feature>
<evidence type="ECO:0000313" key="4">
    <source>
        <dbReference type="Proteomes" id="UP000758603"/>
    </source>
</evidence>
<feature type="region of interest" description="Disordered" evidence="1">
    <location>
        <begin position="25"/>
        <end position="63"/>
    </location>
</feature>
<evidence type="ECO:0000256" key="1">
    <source>
        <dbReference type="SAM" id="MobiDB-lite"/>
    </source>
</evidence>
<dbReference type="GO" id="GO:0006629">
    <property type="term" value="P:lipid metabolic process"/>
    <property type="evidence" value="ECO:0007669"/>
    <property type="project" value="InterPro"/>
</dbReference>
<dbReference type="InterPro" id="IPR017946">
    <property type="entry name" value="PLC-like_Pdiesterase_TIM-brl"/>
</dbReference>
<dbReference type="OrthoDB" id="7984201at2759"/>
<keyword evidence="2" id="KW-0732">Signal</keyword>
<dbReference type="InterPro" id="IPR051057">
    <property type="entry name" value="PI-PLC_domain"/>
</dbReference>
<organism evidence="3 4">
    <name type="scientific">Truncatella angustata</name>
    <dbReference type="NCBI Taxonomy" id="152316"/>
    <lineage>
        <taxon>Eukaryota</taxon>
        <taxon>Fungi</taxon>
        <taxon>Dikarya</taxon>
        <taxon>Ascomycota</taxon>
        <taxon>Pezizomycotina</taxon>
        <taxon>Sordariomycetes</taxon>
        <taxon>Xylariomycetidae</taxon>
        <taxon>Amphisphaeriales</taxon>
        <taxon>Sporocadaceae</taxon>
        <taxon>Truncatella</taxon>
    </lineage>
</organism>
<evidence type="ECO:0000256" key="2">
    <source>
        <dbReference type="SAM" id="SignalP"/>
    </source>
</evidence>
<gene>
    <name evidence="3" type="ORF">BKA67DRAFT_75418</name>
</gene>
<feature type="region of interest" description="Disordered" evidence="1">
    <location>
        <begin position="376"/>
        <end position="400"/>
    </location>
</feature>
<dbReference type="AlphaFoldDB" id="A0A9P9A2U6"/>
<dbReference type="RefSeq" id="XP_045965242.1">
    <property type="nucleotide sequence ID" value="XM_046109414.1"/>
</dbReference>
<evidence type="ECO:0000313" key="3">
    <source>
        <dbReference type="EMBL" id="KAH6661111.1"/>
    </source>
</evidence>
<proteinExistence type="predicted"/>
<keyword evidence="4" id="KW-1185">Reference proteome</keyword>
<feature type="chain" id="PRO_5040194285" evidence="2">
    <location>
        <begin position="22"/>
        <end position="428"/>
    </location>
</feature>